<evidence type="ECO:0000313" key="2">
    <source>
        <dbReference type="Proteomes" id="UP001428341"/>
    </source>
</evidence>
<accession>A0AAP0MRY2</accession>
<proteinExistence type="predicted"/>
<evidence type="ECO:0000313" key="1">
    <source>
        <dbReference type="EMBL" id="KAK9216081.1"/>
    </source>
</evidence>
<gene>
    <name evidence="1" type="ORF">WN944_008088</name>
</gene>
<comment type="caution">
    <text evidence="1">The sequence shown here is derived from an EMBL/GenBank/DDBJ whole genome shotgun (WGS) entry which is preliminary data.</text>
</comment>
<name>A0AAP0MRY2_9ROSI</name>
<dbReference type="EMBL" id="JBCGBO010000003">
    <property type="protein sequence ID" value="KAK9216081.1"/>
    <property type="molecule type" value="Genomic_DNA"/>
</dbReference>
<keyword evidence="2" id="KW-1185">Reference proteome</keyword>
<protein>
    <submittedName>
        <fullName evidence="1">Uncharacterized protein</fullName>
    </submittedName>
</protein>
<dbReference type="Proteomes" id="UP001428341">
    <property type="component" value="Unassembled WGS sequence"/>
</dbReference>
<sequence length="142" mass="15612">MAGVGLGPSLAEAYVKRGMYREKMKKQKAAETTDDIVAHADDHKKIRSACFFFSVSNKSRSTKVVSSAAEDCHQVFNQAVILLESIKAGLPIQTIASQIVPPQPDTWHPPDPPLYKLNIDPAVTRKAVLLAWEALSKITKEL</sequence>
<dbReference type="AlphaFoldDB" id="A0AAP0MRY2"/>
<organism evidence="1 2">
    <name type="scientific">Citrus x changshan-huyou</name>
    <dbReference type="NCBI Taxonomy" id="2935761"/>
    <lineage>
        <taxon>Eukaryota</taxon>
        <taxon>Viridiplantae</taxon>
        <taxon>Streptophyta</taxon>
        <taxon>Embryophyta</taxon>
        <taxon>Tracheophyta</taxon>
        <taxon>Spermatophyta</taxon>
        <taxon>Magnoliopsida</taxon>
        <taxon>eudicotyledons</taxon>
        <taxon>Gunneridae</taxon>
        <taxon>Pentapetalae</taxon>
        <taxon>rosids</taxon>
        <taxon>malvids</taxon>
        <taxon>Sapindales</taxon>
        <taxon>Rutaceae</taxon>
        <taxon>Aurantioideae</taxon>
        <taxon>Citrus</taxon>
    </lineage>
</organism>
<reference evidence="1 2" key="1">
    <citation type="submission" date="2024-05" db="EMBL/GenBank/DDBJ databases">
        <title>Haplotype-resolved chromosome-level genome assembly of Huyou (Citrus changshanensis).</title>
        <authorList>
            <person name="Miao C."/>
            <person name="Chen W."/>
            <person name="Wu Y."/>
            <person name="Wang L."/>
            <person name="Zhao S."/>
            <person name="Grierson D."/>
            <person name="Xu C."/>
            <person name="Chen K."/>
        </authorList>
    </citation>
    <scope>NUCLEOTIDE SEQUENCE [LARGE SCALE GENOMIC DNA]</scope>
    <source>
        <strain evidence="1">01-14</strain>
        <tissue evidence="1">Leaf</tissue>
    </source>
</reference>